<evidence type="ECO:0000313" key="9">
    <source>
        <dbReference type="Proteomes" id="UP000009235"/>
    </source>
</evidence>
<dbReference type="Pfam" id="PF12698">
    <property type="entry name" value="ABC2_membrane_3"/>
    <property type="match status" value="1"/>
</dbReference>
<keyword evidence="2 6" id="KW-0812">Transmembrane</keyword>
<dbReference type="InterPro" id="IPR013525">
    <property type="entry name" value="ABC2_TM"/>
</dbReference>
<comment type="subcellular location">
    <subcellularLocation>
        <location evidence="1">Membrane</location>
        <topology evidence="1">Multi-pass membrane protein</topology>
    </subcellularLocation>
</comment>
<feature type="transmembrane region" description="Helical" evidence="6">
    <location>
        <begin position="134"/>
        <end position="153"/>
    </location>
</feature>
<evidence type="ECO:0000256" key="2">
    <source>
        <dbReference type="ARBA" id="ARBA00022692"/>
    </source>
</evidence>
<evidence type="ECO:0000256" key="3">
    <source>
        <dbReference type="ARBA" id="ARBA00022989"/>
    </source>
</evidence>
<gene>
    <name evidence="8" type="ordered locus">AS9A_0462</name>
</gene>
<keyword evidence="9" id="KW-1185">Reference proteome</keyword>
<evidence type="ECO:0000256" key="4">
    <source>
        <dbReference type="ARBA" id="ARBA00023136"/>
    </source>
</evidence>
<proteinExistence type="predicted"/>
<feature type="transmembrane region" description="Helical" evidence="6">
    <location>
        <begin position="159"/>
        <end position="180"/>
    </location>
</feature>
<reference evidence="8 9" key="1">
    <citation type="journal article" date="2011" name="J. Bacteriol.">
        <title>Complete genome sequence of Amycolicicoccus subflavus DQS3-9A1T, an actinomycete isolated from crude oil-polluted soil.</title>
        <authorList>
            <person name="Cai M."/>
            <person name="Chen W.M."/>
            <person name="Nie Y."/>
            <person name="Chi C.Q."/>
            <person name="Wang Y.N."/>
            <person name="Tang Y.Q."/>
            <person name="Li G.Y."/>
            <person name="Wu X.L."/>
        </authorList>
    </citation>
    <scope>NUCLEOTIDE SEQUENCE [LARGE SCALE GENOMIC DNA]</scope>
    <source>
        <strain evidence="9">DSM 45089 / DQS3-9A1</strain>
    </source>
</reference>
<keyword evidence="4 6" id="KW-0472">Membrane</keyword>
<dbReference type="Proteomes" id="UP000009235">
    <property type="component" value="Chromosome"/>
</dbReference>
<dbReference type="OrthoDB" id="8988363at2"/>
<keyword evidence="3 6" id="KW-1133">Transmembrane helix</keyword>
<dbReference type="PIRSF" id="PIRSF006648">
    <property type="entry name" value="DrrB"/>
    <property type="match status" value="1"/>
</dbReference>
<dbReference type="PANTHER" id="PTHR43229">
    <property type="entry name" value="NODULATION PROTEIN J"/>
    <property type="match status" value="1"/>
</dbReference>
<keyword evidence="5" id="KW-0046">Antibiotic resistance</keyword>
<dbReference type="GO" id="GO:0043190">
    <property type="term" value="C:ATP-binding cassette (ABC) transporter complex"/>
    <property type="evidence" value="ECO:0007669"/>
    <property type="project" value="InterPro"/>
</dbReference>
<evidence type="ECO:0000259" key="7">
    <source>
        <dbReference type="Pfam" id="PF12698"/>
    </source>
</evidence>
<dbReference type="PANTHER" id="PTHR43229:SF2">
    <property type="entry name" value="NODULATION PROTEIN J"/>
    <property type="match status" value="1"/>
</dbReference>
<feature type="domain" description="ABC-2 type transporter transmembrane" evidence="7">
    <location>
        <begin position="73"/>
        <end position="269"/>
    </location>
</feature>
<dbReference type="HOGENOM" id="CLU_039483_2_0_11"/>
<evidence type="ECO:0000313" key="8">
    <source>
        <dbReference type="EMBL" id="AEF38919.1"/>
    </source>
</evidence>
<dbReference type="GO" id="GO:0046677">
    <property type="term" value="P:response to antibiotic"/>
    <property type="evidence" value="ECO:0007669"/>
    <property type="project" value="UniProtKB-KW"/>
</dbReference>
<feature type="transmembrane region" description="Helical" evidence="6">
    <location>
        <begin position="41"/>
        <end position="59"/>
    </location>
</feature>
<accession>F6EHX1</accession>
<dbReference type="AlphaFoldDB" id="F6EHX1"/>
<feature type="transmembrane region" description="Helical" evidence="6">
    <location>
        <begin position="79"/>
        <end position="96"/>
    </location>
</feature>
<dbReference type="EMBL" id="CP002786">
    <property type="protein sequence ID" value="AEF38919.1"/>
    <property type="molecule type" value="Genomic_DNA"/>
</dbReference>
<dbReference type="InterPro" id="IPR000412">
    <property type="entry name" value="ABC_2_transport"/>
</dbReference>
<dbReference type="STRING" id="443218.AS9A_0462"/>
<name>F6EHX1_HOYSD</name>
<evidence type="ECO:0000256" key="1">
    <source>
        <dbReference type="ARBA" id="ARBA00004141"/>
    </source>
</evidence>
<protein>
    <submittedName>
        <fullName evidence="8">ABC drug resistance transporter, transmembrane protein</fullName>
    </submittedName>
</protein>
<dbReference type="KEGG" id="asd:AS9A_0462"/>
<dbReference type="RefSeq" id="WP_013805270.1">
    <property type="nucleotide sequence ID" value="NC_015564.1"/>
</dbReference>
<sequence length="276" mass="29534">MTSGVISLSLTANETLSSRSTALRQWAALSTRSLREMARNGDFIIALITPAIFTLAYYVPLRTMLELPTYMGGGGVRNYGQFVVPLIAFGAVALTMQQAALKAARDAQQGMTARLYTMPIPRAVPLFSRMTGHFARAVVALAAAIAYGHIINFRFEGGALNAAFFIVFVLFVGFSLILGADALGTITANPRAVTQALTLPILIFGMMSTGLIPETGFPEFAQPFVRNQPVSQFAETMRAFAGGTATWDTIGPGLVWSAALFIALGGLAMWAAARRR</sequence>
<dbReference type="GO" id="GO:0140359">
    <property type="term" value="F:ABC-type transporter activity"/>
    <property type="evidence" value="ECO:0007669"/>
    <property type="project" value="InterPro"/>
</dbReference>
<evidence type="ECO:0000256" key="6">
    <source>
        <dbReference type="SAM" id="Phobius"/>
    </source>
</evidence>
<organism evidence="8 9">
    <name type="scientific">Hoyosella subflava (strain DSM 45089 / JCM 17490 / NBRC 109087 / DQS3-9A1)</name>
    <name type="common">Amycolicicoccus subflavus</name>
    <dbReference type="NCBI Taxonomy" id="443218"/>
    <lineage>
        <taxon>Bacteria</taxon>
        <taxon>Bacillati</taxon>
        <taxon>Actinomycetota</taxon>
        <taxon>Actinomycetes</taxon>
        <taxon>Mycobacteriales</taxon>
        <taxon>Hoyosellaceae</taxon>
        <taxon>Hoyosella</taxon>
    </lineage>
</organism>
<evidence type="ECO:0000256" key="5">
    <source>
        <dbReference type="ARBA" id="ARBA00023251"/>
    </source>
</evidence>
<dbReference type="eggNOG" id="COG0842">
    <property type="taxonomic scope" value="Bacteria"/>
</dbReference>
<feature type="transmembrane region" description="Helical" evidence="6">
    <location>
        <begin position="254"/>
        <end position="273"/>
    </location>
</feature>
<dbReference type="InterPro" id="IPR051784">
    <property type="entry name" value="Nod_factor_ABC_transporter"/>
</dbReference>